<feature type="coiled-coil region" evidence="10">
    <location>
        <begin position="322"/>
        <end position="356"/>
    </location>
</feature>
<evidence type="ECO:0000256" key="2">
    <source>
        <dbReference type="ARBA" id="ARBA00008991"/>
    </source>
</evidence>
<keyword evidence="3 12" id="KW-0812">Transmembrane</keyword>
<dbReference type="AlphaFoldDB" id="A0AAY4BL54"/>
<dbReference type="PROSITE" id="PS50259">
    <property type="entry name" value="G_PROTEIN_RECEP_F3_4"/>
    <property type="match status" value="1"/>
</dbReference>
<feature type="transmembrane region" description="Helical" evidence="12">
    <location>
        <begin position="226"/>
        <end position="249"/>
    </location>
</feature>
<dbReference type="PANTHER" id="PTHR10519">
    <property type="entry name" value="GABA-B RECEPTOR"/>
    <property type="match status" value="1"/>
</dbReference>
<dbReference type="Pfam" id="PF00003">
    <property type="entry name" value="7tm_3"/>
    <property type="match status" value="1"/>
</dbReference>
<evidence type="ECO:0000313" key="14">
    <source>
        <dbReference type="Ensembl" id="ENSDCDP00010021302.1"/>
    </source>
</evidence>
<dbReference type="PRINTS" id="PR01176">
    <property type="entry name" value="GABABRECEPTR"/>
</dbReference>
<comment type="similarity">
    <text evidence="2">Belongs to the G-protein coupled receptor 3 family. GABA-B receptor subfamily.</text>
</comment>
<comment type="subcellular location">
    <subcellularLocation>
        <location evidence="1">Membrane</location>
        <topology evidence="1">Multi-pass membrane protein</topology>
    </subcellularLocation>
</comment>
<reference evidence="14 15" key="1">
    <citation type="submission" date="2020-06" db="EMBL/GenBank/DDBJ databases">
        <authorList>
            <consortium name="Wellcome Sanger Institute Data Sharing"/>
        </authorList>
    </citation>
    <scope>NUCLEOTIDE SEQUENCE [LARGE SCALE GENOMIC DNA]</scope>
</reference>
<evidence type="ECO:0000256" key="8">
    <source>
        <dbReference type="ARBA" id="ARBA00023180"/>
    </source>
</evidence>
<accession>A0AAY4BL54</accession>
<evidence type="ECO:0000256" key="3">
    <source>
        <dbReference type="ARBA" id="ARBA00022692"/>
    </source>
</evidence>
<evidence type="ECO:0000256" key="6">
    <source>
        <dbReference type="ARBA" id="ARBA00023136"/>
    </source>
</evidence>
<evidence type="ECO:0000256" key="4">
    <source>
        <dbReference type="ARBA" id="ARBA00022989"/>
    </source>
</evidence>
<evidence type="ECO:0000256" key="9">
    <source>
        <dbReference type="ARBA" id="ARBA00023224"/>
    </source>
</evidence>
<evidence type="ECO:0000259" key="13">
    <source>
        <dbReference type="PROSITE" id="PS50259"/>
    </source>
</evidence>
<dbReference type="GO" id="GO:0038039">
    <property type="term" value="C:G protein-coupled receptor heterodimeric complex"/>
    <property type="evidence" value="ECO:0007669"/>
    <property type="project" value="TreeGrafter"/>
</dbReference>
<dbReference type="PANTHER" id="PTHR10519:SF20">
    <property type="entry name" value="G-PROTEIN COUPLED RECEPTOR 156-RELATED"/>
    <property type="match status" value="1"/>
</dbReference>
<evidence type="ECO:0000256" key="5">
    <source>
        <dbReference type="ARBA" id="ARBA00023040"/>
    </source>
</evidence>
<feature type="transmembrane region" description="Helical" evidence="12">
    <location>
        <begin position="191"/>
        <end position="214"/>
    </location>
</feature>
<feature type="transmembrane region" description="Helical" evidence="12">
    <location>
        <begin position="131"/>
        <end position="153"/>
    </location>
</feature>
<keyword evidence="5" id="KW-0297">G-protein coupled receptor</keyword>
<dbReference type="Proteomes" id="UP000694580">
    <property type="component" value="Chromosome 9"/>
</dbReference>
<name>A0AAY4BL54_9TELE</name>
<dbReference type="Ensembl" id="ENSDCDT00010023380.1">
    <property type="protein sequence ID" value="ENSDCDP00010021302.1"/>
    <property type="gene ID" value="ENSDCDG00010010436.1"/>
</dbReference>
<evidence type="ECO:0000313" key="15">
    <source>
        <dbReference type="Proteomes" id="UP000694580"/>
    </source>
</evidence>
<evidence type="ECO:0000256" key="11">
    <source>
        <dbReference type="SAM" id="MobiDB-lite"/>
    </source>
</evidence>
<keyword evidence="9" id="KW-0807">Transducer</keyword>
<keyword evidence="15" id="KW-1185">Reference proteome</keyword>
<dbReference type="GO" id="GO:0004965">
    <property type="term" value="F:G protein-coupled GABA receptor activity"/>
    <property type="evidence" value="ECO:0007669"/>
    <property type="project" value="InterPro"/>
</dbReference>
<dbReference type="GeneTree" id="ENSGT00940000159755"/>
<feature type="domain" description="G-protein coupled receptors family 3 profile" evidence="13">
    <location>
        <begin position="16"/>
        <end position="280"/>
    </location>
</feature>
<keyword evidence="6 12" id="KW-0472">Membrane</keyword>
<feature type="transmembrane region" description="Helical" evidence="12">
    <location>
        <begin position="255"/>
        <end position="277"/>
    </location>
</feature>
<gene>
    <name evidence="14" type="primary">GPR156</name>
</gene>
<sequence length="702" mass="77184">MKLEATTQGTSLSPVLRVVVWTLLCGGILLAFLFLLFTLRFRKNRIVKMSSPNLNVMTLCGSVMTYTSGFLFGQEFSHNIPCFCSCAVQARIWTLCIGSSLVFGPILGKTWRLYRVFTHRVPDKRVIIRDIQLIGLVVLLVAVDIILLGTWLLTDPIRCARSVGAAVKVMKLDVSYSLSQTQTCSSHYIDLWIMLLSVVKGGLLLYGTYLAGLTSNISLAPVNQSLTIMATVCLVTTSTAVVVPVSFYLQAWPNVVYSVVSGCIFISTLVINCLLFVPQLTQWREFEGESSTTQLARFFSSPSKSLRSTCSGDEIYHLMGENNNMKRLITEKDAMIDSLQEQVTNAKDKLLKLVLTSRSIMEGDSSTTNLSSCPTQATGLQPVSLPVPPFPELYVSLPGTPVATSKVVHTNTSSSLDESLLTAQAPADSAQPKAELMMVRSSIESSEAESLTCSPHLPASSYTSHAEGLLGESMRCPDVKGIGRQVFVSSEQLREIVQDLSISCHSTGSHLSPRLLYDLYHCSISPYAMRKRRPPFYTSKARPLLLLSSGAVHHNELDTKQPEVRSQPRRSEESPGGVQEGELDVKPGGWGHGSLWEGRGPLPHRYSVTSYSGHSLKGPPLGQASQCLQISRQKLEPYYSDSDFDSSSEDYSYRRPCCAACRHTVYDSSACTSETSDTESEEEYNPGHPVVNFKEDLQPTFV</sequence>
<keyword evidence="10" id="KW-0175">Coiled coil</keyword>
<organism evidence="14 15">
    <name type="scientific">Denticeps clupeoides</name>
    <name type="common">denticle herring</name>
    <dbReference type="NCBI Taxonomy" id="299321"/>
    <lineage>
        <taxon>Eukaryota</taxon>
        <taxon>Metazoa</taxon>
        <taxon>Chordata</taxon>
        <taxon>Craniata</taxon>
        <taxon>Vertebrata</taxon>
        <taxon>Euteleostomi</taxon>
        <taxon>Actinopterygii</taxon>
        <taxon>Neopterygii</taxon>
        <taxon>Teleostei</taxon>
        <taxon>Clupei</taxon>
        <taxon>Clupeiformes</taxon>
        <taxon>Denticipitoidei</taxon>
        <taxon>Denticipitidae</taxon>
        <taxon>Denticeps</taxon>
    </lineage>
</organism>
<keyword evidence="4 12" id="KW-1133">Transmembrane helix</keyword>
<evidence type="ECO:0000256" key="1">
    <source>
        <dbReference type="ARBA" id="ARBA00004141"/>
    </source>
</evidence>
<evidence type="ECO:0000256" key="12">
    <source>
        <dbReference type="SAM" id="Phobius"/>
    </source>
</evidence>
<keyword evidence="8" id="KW-0325">Glycoprotein</keyword>
<evidence type="ECO:0000256" key="7">
    <source>
        <dbReference type="ARBA" id="ARBA00023170"/>
    </source>
</evidence>
<dbReference type="InterPro" id="IPR017978">
    <property type="entry name" value="GPCR_3_C"/>
</dbReference>
<feature type="transmembrane region" description="Helical" evidence="12">
    <location>
        <begin position="53"/>
        <end position="72"/>
    </location>
</feature>
<reference evidence="14" key="2">
    <citation type="submission" date="2025-08" db="UniProtKB">
        <authorList>
            <consortium name="Ensembl"/>
        </authorList>
    </citation>
    <scope>IDENTIFICATION</scope>
</reference>
<proteinExistence type="inferred from homology"/>
<evidence type="ECO:0000256" key="10">
    <source>
        <dbReference type="SAM" id="Coils"/>
    </source>
</evidence>
<dbReference type="InterPro" id="IPR002455">
    <property type="entry name" value="GPCR3_GABA-B"/>
</dbReference>
<reference evidence="14" key="3">
    <citation type="submission" date="2025-09" db="UniProtKB">
        <authorList>
            <consortium name="Ensembl"/>
        </authorList>
    </citation>
    <scope>IDENTIFICATION</scope>
</reference>
<protein>
    <recommendedName>
        <fullName evidence="13">G-protein coupled receptors family 3 profile domain-containing protein</fullName>
    </recommendedName>
</protein>
<feature type="region of interest" description="Disordered" evidence="11">
    <location>
        <begin position="555"/>
        <end position="590"/>
    </location>
</feature>
<keyword evidence="7" id="KW-0675">Receptor</keyword>
<dbReference type="GO" id="GO:0007214">
    <property type="term" value="P:gamma-aminobutyric acid signaling pathway"/>
    <property type="evidence" value="ECO:0007669"/>
    <property type="project" value="TreeGrafter"/>
</dbReference>
<feature type="transmembrane region" description="Helical" evidence="12">
    <location>
        <begin position="20"/>
        <end position="41"/>
    </location>
</feature>